<keyword evidence="1 3" id="KW-0808">Transferase</keyword>
<feature type="domain" description="SET" evidence="5">
    <location>
        <begin position="91"/>
        <end position="291"/>
    </location>
</feature>
<keyword evidence="9" id="KW-1185">Reference proteome</keyword>
<feature type="chain" id="PRO_5039844422" evidence="4">
    <location>
        <begin position="33"/>
        <end position="1396"/>
    </location>
</feature>
<evidence type="ECO:0000256" key="2">
    <source>
        <dbReference type="ARBA" id="ARBA00023115"/>
    </source>
</evidence>
<dbReference type="EMBL" id="JAGRRH010000014">
    <property type="protein sequence ID" value="KAG7359340.1"/>
    <property type="molecule type" value="Genomic_DNA"/>
</dbReference>
<reference evidence="8" key="2">
    <citation type="submission" date="2021-04" db="EMBL/GenBank/DDBJ databases">
        <authorList>
            <person name="Podell S."/>
        </authorList>
    </citation>
    <scope>NUCLEOTIDE SEQUENCE</scope>
    <source>
        <strain evidence="8">Hildebrandi</strain>
    </source>
</reference>
<gene>
    <name evidence="8" type="ORF">IV203_015929</name>
    <name evidence="7" type="ORF">IV203_025044</name>
</gene>
<feature type="domain" description="PABS" evidence="6">
    <location>
        <begin position="465"/>
        <end position="720"/>
    </location>
</feature>
<dbReference type="EMBL" id="JAGRRH010000120">
    <property type="protein sequence ID" value="KAG7336528.1"/>
    <property type="molecule type" value="Genomic_DNA"/>
</dbReference>
<dbReference type="Pfam" id="PF00856">
    <property type="entry name" value="SET"/>
    <property type="match status" value="1"/>
</dbReference>
<organism evidence="8 9">
    <name type="scientific">Nitzschia inconspicua</name>
    <dbReference type="NCBI Taxonomy" id="303405"/>
    <lineage>
        <taxon>Eukaryota</taxon>
        <taxon>Sar</taxon>
        <taxon>Stramenopiles</taxon>
        <taxon>Ochrophyta</taxon>
        <taxon>Bacillariophyta</taxon>
        <taxon>Bacillariophyceae</taxon>
        <taxon>Bacillariophycidae</taxon>
        <taxon>Bacillariales</taxon>
        <taxon>Bacillariaceae</taxon>
        <taxon>Nitzschia</taxon>
    </lineage>
</organism>
<proteinExistence type="predicted"/>
<dbReference type="InterPro" id="IPR001214">
    <property type="entry name" value="SET_dom"/>
</dbReference>
<evidence type="ECO:0000313" key="9">
    <source>
        <dbReference type="Proteomes" id="UP000693970"/>
    </source>
</evidence>
<evidence type="ECO:0000313" key="8">
    <source>
        <dbReference type="EMBL" id="KAG7359340.1"/>
    </source>
</evidence>
<dbReference type="PROSITE" id="PS50280">
    <property type="entry name" value="SET"/>
    <property type="match status" value="1"/>
</dbReference>
<dbReference type="Proteomes" id="UP000693970">
    <property type="component" value="Unassembled WGS sequence"/>
</dbReference>
<evidence type="ECO:0000256" key="1">
    <source>
        <dbReference type="ARBA" id="ARBA00022679"/>
    </source>
</evidence>
<evidence type="ECO:0000259" key="5">
    <source>
        <dbReference type="PROSITE" id="PS50280"/>
    </source>
</evidence>
<feature type="signal peptide" evidence="4">
    <location>
        <begin position="1"/>
        <end position="32"/>
    </location>
</feature>
<keyword evidence="2 3" id="KW-0620">Polyamine biosynthesis</keyword>
<keyword evidence="4" id="KW-0732">Signal</keyword>
<dbReference type="PANTHER" id="PTHR43317">
    <property type="entry name" value="THERMOSPERMINE SYNTHASE ACAULIS5"/>
    <property type="match status" value="1"/>
</dbReference>
<dbReference type="CDD" id="cd10527">
    <property type="entry name" value="SET_LSMT"/>
    <property type="match status" value="1"/>
</dbReference>
<accession>A0A9K3LCR0</accession>
<evidence type="ECO:0000256" key="4">
    <source>
        <dbReference type="SAM" id="SignalP"/>
    </source>
</evidence>
<dbReference type="PANTHER" id="PTHR43317:SF1">
    <property type="entry name" value="THERMOSPERMINE SYNTHASE ACAULIS5"/>
    <property type="match status" value="1"/>
</dbReference>
<comment type="caution">
    <text evidence="8">The sequence shown here is derived from an EMBL/GenBank/DDBJ whole genome shotgun (WGS) entry which is preliminary data.</text>
</comment>
<feature type="active site" description="Proton acceptor" evidence="3">
    <location>
        <position position="631"/>
    </location>
</feature>
<dbReference type="GO" id="GO:0010487">
    <property type="term" value="F:thermospermine synthase activity"/>
    <property type="evidence" value="ECO:0007669"/>
    <property type="project" value="TreeGrafter"/>
</dbReference>
<dbReference type="Pfam" id="PF01564">
    <property type="entry name" value="Spermine_synth"/>
    <property type="match status" value="1"/>
</dbReference>
<dbReference type="OrthoDB" id="441812at2759"/>
<protein>
    <submittedName>
        <fullName evidence="7 8">Spermidine synthase</fullName>
    </submittedName>
</protein>
<evidence type="ECO:0000313" key="7">
    <source>
        <dbReference type="EMBL" id="KAG7336528.1"/>
    </source>
</evidence>
<reference evidence="8" key="1">
    <citation type="journal article" date="2021" name="Sci. Rep.">
        <title>Diploid genomic architecture of Nitzschia inconspicua, an elite biomass production diatom.</title>
        <authorList>
            <person name="Oliver A."/>
            <person name="Podell S."/>
            <person name="Pinowska A."/>
            <person name="Traller J.C."/>
            <person name="Smith S.R."/>
            <person name="McClure R."/>
            <person name="Beliaev A."/>
            <person name="Bohutskyi P."/>
            <person name="Hill E.A."/>
            <person name="Rabines A."/>
            <person name="Zheng H."/>
            <person name="Allen L.Z."/>
            <person name="Kuo A."/>
            <person name="Grigoriev I.V."/>
            <person name="Allen A.E."/>
            <person name="Hazlebeck D."/>
            <person name="Allen E.E."/>
        </authorList>
    </citation>
    <scope>NUCLEOTIDE SEQUENCE</scope>
    <source>
        <strain evidence="8">Hildebrandi</strain>
    </source>
</reference>
<evidence type="ECO:0000259" key="6">
    <source>
        <dbReference type="PROSITE" id="PS51006"/>
    </source>
</evidence>
<name>A0A9K3LCR0_9STRA</name>
<sequence>MRSSSILQPLQLPVVVVVVVVTLLSILPTDYAADVEISSSGTVLTHNNNNNNASPSGANTPDPITTDPQVLRARAILEWIQSDEEAFVHDKQIVRRAIDGDINSQIGMFATDEIEKGSLLVQIPWKFIIQSDNPNDTGQLPCGTVHALMREWNLGNESQFAPYIDYLVHETDDYTIPSRYSENGQRLMLQIVDTNYVSGETRIPPEEPTSWLKDDWIGFCKADPNDTVGIKAATAVLQRSDDDILIPGYDLYNHRNGKWTNTKSVAVKGRYYQVIATRNVHKGEELFNTYNFCHDCGGRKNDYGTPELYRDYGFIEKMPQRWHVDVDKTYQWDIDQNETTGEVFVVKWWNYPKNDERFDRLLTFFKKDIRRLKRLKNIIYNTDGRPATSDDVQAAAYHNIPPTEWKTLWEFVDASILAFATALQYLKTNASNRYPNQSTKDHPTWPIATAVVDTYTLSTNGSHYDPWFIEPDDHAYEKYTCDTDDAFGMVGFEDVESLKTFYQELDFSVRHDTDDLCMSLDNIIQICANYRPHYHEYITHAAGRFVKDVKRIAFIGGGDSMLLHEALKYPNIQKVVGLELDQTVTRKSFKHFHTSPHFDDDRVEWWFGDATKSLLLLPEEYWGSFDLVLVDLSETAMSLSVTQELDVFDALALLLNPHGVIVKNEIYFEKFSKVFDYTMELYYESPVICSQVAVLGSNTVDFFHSPLYDHGLENFLYKDMHQDSTRHDLMHDYRRNIAPEEACSISIPEEPTEQKTAAGVLAIVNAENVAMMLGASINNVIEQVLKEHGLPIISSHFLYQTGVVLFNEGYIAARVWNEHKYVGLDINMWGKSYLIPTIHKSLTEAVGSKSKDVSDYRVVVGGIYGLDSWKSDSDILGPKMKQLRNCQEDVFAEGAVSSTVAFEIAVEEVIPLALTNDTIAIVVCGKNTPCVSQSVLSQHGLVVKLVTIDDCLSTKGESPSLSDFLSCEMDVYRQLTTTLNGTSANVVIMDESTSFEMHQIIHSILENDFVRSELIHSHSIVVAWASEPFQVPWKREFLDRIRKAVEFDPVSRTEIVVQAGGKSYELGVVSTNHERANFEYDQLEQRMKARLSKAPYNAKVELRIIHGSMFNYMDELTTTFFKLEDYDLSAAREQFKAQVPLGRQSIIQFGRKDVASSTALEAALPLSLVEVSNLLSVGLEDIDMGLSSNKQFIIGDGGVVISLGSTGNIIATFDGRSQIVVNFFTFDQSEEIAGRFVKAFKKAAHTLTIQSWTDPKRRVPTTPITGRQIESPIKMILTSSKEILPIFLGGTTPIIGRLDNDVCFYQPTGFQLHCAVGSSTMQPRVLLNSHFSSKPSTSKSILCSAQHVFQILSASANALNGIVGVRNALNGNAGLQNAPSSLQNTKGALDILPHTL</sequence>
<dbReference type="GO" id="GO:0006596">
    <property type="term" value="P:polyamine biosynthetic process"/>
    <property type="evidence" value="ECO:0007669"/>
    <property type="project" value="UniProtKB-UniRule"/>
</dbReference>
<dbReference type="InterPro" id="IPR030374">
    <property type="entry name" value="PABS"/>
</dbReference>
<evidence type="ECO:0000256" key="3">
    <source>
        <dbReference type="PROSITE-ProRule" id="PRU00354"/>
    </source>
</evidence>
<dbReference type="PROSITE" id="PS51006">
    <property type="entry name" value="PABS_2"/>
    <property type="match status" value="1"/>
</dbReference>